<evidence type="ECO:0000313" key="4">
    <source>
        <dbReference type="EMBL" id="MDY2587041.1"/>
    </source>
</evidence>
<organism evidence="4 5">
    <name type="scientific">Winogradskyella aquimaris</name>
    <dbReference type="NCBI Taxonomy" id="864074"/>
    <lineage>
        <taxon>Bacteria</taxon>
        <taxon>Pseudomonadati</taxon>
        <taxon>Bacteroidota</taxon>
        <taxon>Flavobacteriia</taxon>
        <taxon>Flavobacteriales</taxon>
        <taxon>Flavobacteriaceae</taxon>
        <taxon>Winogradskyella</taxon>
    </lineage>
</organism>
<feature type="signal peptide" evidence="2">
    <location>
        <begin position="1"/>
        <end position="18"/>
    </location>
</feature>
<comment type="caution">
    <text evidence="4">The sequence shown here is derived from an EMBL/GenBank/DDBJ whole genome shotgun (WGS) entry which is preliminary data.</text>
</comment>
<dbReference type="Pfam" id="PF18962">
    <property type="entry name" value="Por_Secre_tail"/>
    <property type="match status" value="1"/>
</dbReference>
<feature type="domain" description="Secretion system C-terminal sorting" evidence="3">
    <location>
        <begin position="494"/>
        <end position="560"/>
    </location>
</feature>
<keyword evidence="5" id="KW-1185">Reference proteome</keyword>
<keyword evidence="1 2" id="KW-0732">Signal</keyword>
<evidence type="ECO:0000256" key="2">
    <source>
        <dbReference type="SAM" id="SignalP"/>
    </source>
</evidence>
<reference evidence="4 5" key="1">
    <citation type="submission" date="2023-11" db="EMBL/GenBank/DDBJ databases">
        <title>Winogradskyella pelagius sp. nov., isolated from coastal sediment.</title>
        <authorList>
            <person name="Li F."/>
        </authorList>
    </citation>
    <scope>NUCLEOTIDE SEQUENCE [LARGE SCALE GENOMIC DNA]</scope>
    <source>
        <strain evidence="4 5">KCTC 23502</strain>
    </source>
</reference>
<dbReference type="Gene3D" id="3.40.50.1820">
    <property type="entry name" value="alpha/beta hydrolase"/>
    <property type="match status" value="1"/>
</dbReference>
<dbReference type="RefSeq" id="WP_320555415.1">
    <property type="nucleotide sequence ID" value="NZ_JAXDAE010000005.1"/>
</dbReference>
<name>A0ABU5EQ88_9FLAO</name>
<proteinExistence type="predicted"/>
<accession>A0ABU5EQ88</accession>
<dbReference type="Proteomes" id="UP001285855">
    <property type="component" value="Unassembled WGS sequence"/>
</dbReference>
<evidence type="ECO:0000259" key="3">
    <source>
        <dbReference type="Pfam" id="PF18962"/>
    </source>
</evidence>
<dbReference type="InterPro" id="IPR026444">
    <property type="entry name" value="Secre_tail"/>
</dbReference>
<dbReference type="NCBIfam" id="TIGR04183">
    <property type="entry name" value="Por_Secre_tail"/>
    <property type="match status" value="1"/>
</dbReference>
<gene>
    <name evidence="4" type="ORF">SNF14_06795</name>
</gene>
<dbReference type="EMBL" id="JAXDAE010000005">
    <property type="protein sequence ID" value="MDY2587041.1"/>
    <property type="molecule type" value="Genomic_DNA"/>
</dbReference>
<evidence type="ECO:0000313" key="5">
    <source>
        <dbReference type="Proteomes" id="UP001285855"/>
    </source>
</evidence>
<feature type="chain" id="PRO_5046040504" evidence="2">
    <location>
        <begin position="19"/>
        <end position="563"/>
    </location>
</feature>
<sequence length="563" mass="60612">MKKLYIFIFLIFPSLLIAQTSFTSSITPDLSAYGEVTNYPGEGEYQIFLDTQTGILDKPIIVVDGFDPGDSRDIPGLYSLLDFTSSSGSQNLADLVRAEGFDVIILNFPTYLRAADGATVDGGTDFIERNAMLLVELLDIINTAKAGNSPEQNVIIGPSMGGLISRYALNYMESNGLNADTRLYMSFDSPHHGANVPIGLQHQLNFLANNGTQPIAEVQPLIDSFLKSPAARQLLVDHFEAHLQSGSSVNFDPTLTLPQAHPFRAQFENNINSFNSSGFPENTRNVAIINGSGIGNSYFALGNNGPTVTNSYTVINDSFSVPAGAFTAIVDVEIYFTPAAGITSSVSDIGISLFGFEVEGSNANSQSFSYSDGVDAAPGGLFDLAALTGDIAAGGGTAGDFVNALQIDKFNFIPSVSALALAITDNEIDWHHDINLMGRGTTNNTPFDNTFLPDENEPHVQLTENNVNFALTEILTPSLAIPDNEMLVFKLEKNPIREELVLLTENTSNANIEIIDVSGKVVYNTSIVLSNRTVLPMDLASGFYILNVTSENNTNFTTKFVAN</sequence>
<evidence type="ECO:0000256" key="1">
    <source>
        <dbReference type="ARBA" id="ARBA00022729"/>
    </source>
</evidence>
<dbReference type="InterPro" id="IPR029058">
    <property type="entry name" value="AB_hydrolase_fold"/>
</dbReference>
<protein>
    <submittedName>
        <fullName evidence="4">T9SS type A sorting domain-containing protein</fullName>
    </submittedName>
</protein>
<dbReference type="SUPFAM" id="SSF53474">
    <property type="entry name" value="alpha/beta-Hydrolases"/>
    <property type="match status" value="1"/>
</dbReference>